<accession>A0A399NY11</accession>
<gene>
    <name evidence="2" type="ORF">DZF97_16375</name>
</gene>
<reference evidence="2 3" key="1">
    <citation type="submission" date="2018-08" db="EMBL/GenBank/DDBJ databases">
        <title>Genome Sequence of Clavibacter michiganensis Subspecies type strains, and the Atypical Peach-Colored Strains Isolated from Tomato.</title>
        <authorList>
            <person name="Osdaghi E."/>
            <person name="Portier P."/>
            <person name="Briand M."/>
            <person name="Jacques M.-A."/>
        </authorList>
    </citation>
    <scope>NUCLEOTIDE SEQUENCE [LARGE SCALE GENOMIC DNA]</scope>
    <source>
        <strain evidence="2 3">CFBP 7577</strain>
    </source>
</reference>
<feature type="region of interest" description="Disordered" evidence="1">
    <location>
        <begin position="44"/>
        <end position="63"/>
    </location>
</feature>
<dbReference type="AlphaFoldDB" id="A0A399NY11"/>
<dbReference type="Proteomes" id="UP000265361">
    <property type="component" value="Unassembled WGS sequence"/>
</dbReference>
<name>A0A399NY11_9MICO</name>
<protein>
    <submittedName>
        <fullName evidence="2">Uncharacterized protein</fullName>
    </submittedName>
</protein>
<feature type="non-terminal residue" evidence="2">
    <location>
        <position position="63"/>
    </location>
</feature>
<organism evidence="2 3">
    <name type="scientific">Clavibacter nebraskensis</name>
    <dbReference type="NCBI Taxonomy" id="31963"/>
    <lineage>
        <taxon>Bacteria</taxon>
        <taxon>Bacillati</taxon>
        <taxon>Actinomycetota</taxon>
        <taxon>Actinomycetes</taxon>
        <taxon>Micrococcales</taxon>
        <taxon>Microbacteriaceae</taxon>
        <taxon>Clavibacter</taxon>
    </lineage>
</organism>
<evidence type="ECO:0000313" key="3">
    <source>
        <dbReference type="Proteomes" id="UP000265361"/>
    </source>
</evidence>
<dbReference type="EMBL" id="QWED01000876">
    <property type="protein sequence ID" value="RII98757.1"/>
    <property type="molecule type" value="Genomic_DNA"/>
</dbReference>
<evidence type="ECO:0000256" key="1">
    <source>
        <dbReference type="SAM" id="MobiDB-lite"/>
    </source>
</evidence>
<comment type="caution">
    <text evidence="2">The sequence shown here is derived from an EMBL/GenBank/DDBJ whole genome shotgun (WGS) entry which is preliminary data.</text>
</comment>
<proteinExistence type="predicted"/>
<evidence type="ECO:0000313" key="2">
    <source>
        <dbReference type="EMBL" id="RII98757.1"/>
    </source>
</evidence>
<sequence>MDARMPGSGDGLTALPLDALRQLVYAQGADENDERWIRAAAELTRRERASSPAEGDSPAPASR</sequence>